<name>A0A6N6RKM5_9FLAO</name>
<evidence type="ECO:0000256" key="1">
    <source>
        <dbReference type="SAM" id="SignalP"/>
    </source>
</evidence>
<dbReference type="PROSITE" id="PS51257">
    <property type="entry name" value="PROKAR_LIPOPROTEIN"/>
    <property type="match status" value="1"/>
</dbReference>
<organism evidence="2 3">
    <name type="scientific">Phaeocystidibacter luteus</name>
    <dbReference type="NCBI Taxonomy" id="911197"/>
    <lineage>
        <taxon>Bacteria</taxon>
        <taxon>Pseudomonadati</taxon>
        <taxon>Bacteroidota</taxon>
        <taxon>Flavobacteriia</taxon>
        <taxon>Flavobacteriales</taxon>
        <taxon>Phaeocystidibacteraceae</taxon>
        <taxon>Phaeocystidibacter</taxon>
    </lineage>
</organism>
<accession>A0A6N6RKM5</accession>
<dbReference type="Proteomes" id="UP000468650">
    <property type="component" value="Unassembled WGS sequence"/>
</dbReference>
<comment type="caution">
    <text evidence="2">The sequence shown here is derived from an EMBL/GenBank/DDBJ whole genome shotgun (WGS) entry which is preliminary data.</text>
</comment>
<evidence type="ECO:0000313" key="3">
    <source>
        <dbReference type="Proteomes" id="UP000468650"/>
    </source>
</evidence>
<proteinExistence type="predicted"/>
<feature type="signal peptide" evidence="1">
    <location>
        <begin position="1"/>
        <end position="21"/>
    </location>
</feature>
<evidence type="ECO:0000313" key="2">
    <source>
        <dbReference type="EMBL" id="KAB2810400.1"/>
    </source>
</evidence>
<dbReference type="AlphaFoldDB" id="A0A6N6RKM5"/>
<reference evidence="2 3" key="1">
    <citation type="submission" date="2019-09" db="EMBL/GenBank/DDBJ databases">
        <title>Genomes of family Cryomorphaceae.</title>
        <authorList>
            <person name="Bowman J.P."/>
        </authorList>
    </citation>
    <scope>NUCLEOTIDE SEQUENCE [LARGE SCALE GENOMIC DNA]</scope>
    <source>
        <strain evidence="2 3">LMG 25704</strain>
    </source>
</reference>
<dbReference type="RefSeq" id="WP_151667189.1">
    <property type="nucleotide sequence ID" value="NZ_WBVO01000004.1"/>
</dbReference>
<gene>
    <name evidence="2" type="ORF">F8C67_07370</name>
</gene>
<keyword evidence="3" id="KW-1185">Reference proteome</keyword>
<sequence length="302" mass="33138">MHPKQLLILPALLFASISSFGQGCSDAGFCTMDSFKPHGDESEEAAFNQVKVGAFVGSADYDIAVYGSYLEYNRQLGESWSLDVKLTSLAQSGNDISVFGLSDVFVNANYKATESLTFTGGFKFPLIDGGRSLDGLPLPMDYQASLGTVDLIFGVGYKLERLHFVAALQQPITQNNNAFLSSSYPSTPPLSAVQSTNGFVRAGDVLLRVSYPLELNEKFVFTPSLLPIYHLTEDRYTDELGVEQIIEGSQGLTLNANVYFDYNLDEHNAFQLNIGAPLAVRDARPDGLTRSFVANLEYRMKF</sequence>
<dbReference type="OrthoDB" id="1119914at2"/>
<evidence type="ECO:0008006" key="4">
    <source>
        <dbReference type="Google" id="ProtNLM"/>
    </source>
</evidence>
<dbReference type="EMBL" id="WBVO01000004">
    <property type="protein sequence ID" value="KAB2810400.1"/>
    <property type="molecule type" value="Genomic_DNA"/>
</dbReference>
<keyword evidence="1" id="KW-0732">Signal</keyword>
<protein>
    <recommendedName>
        <fullName evidence="4">Transporter</fullName>
    </recommendedName>
</protein>
<feature type="chain" id="PRO_5027058807" description="Transporter" evidence="1">
    <location>
        <begin position="22"/>
        <end position="302"/>
    </location>
</feature>